<keyword evidence="1" id="KW-0805">Transcription regulation</keyword>
<dbReference type="Pfam" id="PF12833">
    <property type="entry name" value="HTH_18"/>
    <property type="match status" value="1"/>
</dbReference>
<dbReference type="Pfam" id="PF01965">
    <property type="entry name" value="DJ-1_PfpI"/>
    <property type="match status" value="1"/>
</dbReference>
<dbReference type="AlphaFoldDB" id="A0A2P5Z8V1"/>
<dbReference type="InterPro" id="IPR029062">
    <property type="entry name" value="Class_I_gatase-like"/>
</dbReference>
<dbReference type="SUPFAM" id="SSF52317">
    <property type="entry name" value="Class I glutamine amidotransferase-like"/>
    <property type="match status" value="1"/>
</dbReference>
<evidence type="ECO:0000256" key="3">
    <source>
        <dbReference type="ARBA" id="ARBA00023163"/>
    </source>
</evidence>
<feature type="domain" description="HTH araC/xylS-type" evidence="4">
    <location>
        <begin position="215"/>
        <end position="313"/>
    </location>
</feature>
<dbReference type="PROSITE" id="PS01124">
    <property type="entry name" value="HTH_ARAC_FAMILY_2"/>
    <property type="match status" value="1"/>
</dbReference>
<dbReference type="Gene3D" id="3.40.50.880">
    <property type="match status" value="1"/>
</dbReference>
<evidence type="ECO:0000313" key="5">
    <source>
        <dbReference type="EMBL" id="PPU85060.1"/>
    </source>
</evidence>
<proteinExistence type="predicted"/>
<dbReference type="InterPro" id="IPR002818">
    <property type="entry name" value="DJ-1/PfpI"/>
</dbReference>
<evidence type="ECO:0000256" key="1">
    <source>
        <dbReference type="ARBA" id="ARBA00023015"/>
    </source>
</evidence>
<dbReference type="Gene3D" id="1.10.10.60">
    <property type="entry name" value="Homeodomain-like"/>
    <property type="match status" value="1"/>
</dbReference>
<dbReference type="GO" id="GO:0003700">
    <property type="term" value="F:DNA-binding transcription factor activity"/>
    <property type="evidence" value="ECO:0007669"/>
    <property type="project" value="InterPro"/>
</dbReference>
<reference evidence="5 6" key="1">
    <citation type="submission" date="2016-08" db="EMBL/GenBank/DDBJ databases">
        <authorList>
            <person name="Seilhamer J.J."/>
        </authorList>
    </citation>
    <scope>NUCLEOTIDE SEQUENCE [LARGE SCALE GENOMIC DNA]</scope>
    <source>
        <strain evidence="5 6">CFBP4641</strain>
    </source>
</reference>
<dbReference type="InterPro" id="IPR052158">
    <property type="entry name" value="INH-QAR"/>
</dbReference>
<dbReference type="SMART" id="SM00342">
    <property type="entry name" value="HTH_ARAC"/>
    <property type="match status" value="1"/>
</dbReference>
<dbReference type="InterPro" id="IPR018060">
    <property type="entry name" value="HTH_AraC"/>
</dbReference>
<dbReference type="EMBL" id="MDEK01000001">
    <property type="protein sequence ID" value="PPU85060.1"/>
    <property type="molecule type" value="Genomic_DNA"/>
</dbReference>
<gene>
    <name evidence="5" type="ORF">XsacCFBP4641_00225</name>
</gene>
<sequence length="317" mass="34790">MSPHRIAVVAFDRISPFHLAVPCQVFEARPDPDLPAFDLRVCAVDPGPLRTDAGFAIHVQHSLKALEGADTVIVPSWRDAAEPAPEVLCQALRRAHAAGAQVVGLCLGTFVLADAGLLDGRPATTHWAALARFAQRHPQVRLQPDVLYVDDGDVLTSAGTVAGIDCCLHLVRRRHGADVANRIARRLVVAPHRQGGQAQYIEQPLPVSRRDAQLGPTLDWMLQRLDQPQRLDALAAHARMSRRSFTRQFRQVTGTTVVQWLAHQRLVRAQQLLERTDLALERIAADCGFGSAGALRLQFTRDLGLPPSAYRRGFRAG</sequence>
<dbReference type="PANTHER" id="PTHR43130">
    <property type="entry name" value="ARAC-FAMILY TRANSCRIPTIONAL REGULATOR"/>
    <property type="match status" value="1"/>
</dbReference>
<dbReference type="SUPFAM" id="SSF46689">
    <property type="entry name" value="Homeodomain-like"/>
    <property type="match status" value="2"/>
</dbReference>
<keyword evidence="3" id="KW-0804">Transcription</keyword>
<dbReference type="Proteomes" id="UP000247346">
    <property type="component" value="Unassembled WGS sequence"/>
</dbReference>
<evidence type="ECO:0000259" key="4">
    <source>
        <dbReference type="PROSITE" id="PS01124"/>
    </source>
</evidence>
<dbReference type="PROSITE" id="PS00041">
    <property type="entry name" value="HTH_ARAC_FAMILY_1"/>
    <property type="match status" value="1"/>
</dbReference>
<evidence type="ECO:0000313" key="6">
    <source>
        <dbReference type="Proteomes" id="UP000247346"/>
    </source>
</evidence>
<keyword evidence="2" id="KW-0238">DNA-binding</keyword>
<dbReference type="InterPro" id="IPR018062">
    <property type="entry name" value="HTH_AraC-typ_CS"/>
</dbReference>
<comment type="caution">
    <text evidence="5">The sequence shown here is derived from an EMBL/GenBank/DDBJ whole genome shotgun (WGS) entry which is preliminary data.</text>
</comment>
<evidence type="ECO:0000256" key="2">
    <source>
        <dbReference type="ARBA" id="ARBA00023125"/>
    </source>
</evidence>
<protein>
    <submittedName>
        <fullName evidence="5">AraC family transcriptional regulator</fullName>
    </submittedName>
</protein>
<dbReference type="InterPro" id="IPR009057">
    <property type="entry name" value="Homeodomain-like_sf"/>
</dbReference>
<dbReference type="OrthoDB" id="9803764at2"/>
<accession>A0A2P5Z8V1</accession>
<dbReference type="GO" id="GO:0043565">
    <property type="term" value="F:sequence-specific DNA binding"/>
    <property type="evidence" value="ECO:0007669"/>
    <property type="project" value="InterPro"/>
</dbReference>
<name>A0A2P5Z8V1_9XANT</name>
<dbReference type="CDD" id="cd03137">
    <property type="entry name" value="GATase1_AraC_1"/>
    <property type="match status" value="1"/>
</dbReference>
<dbReference type="PANTHER" id="PTHR43130:SF3">
    <property type="entry name" value="HTH-TYPE TRANSCRIPTIONAL REGULATOR RV1931C"/>
    <property type="match status" value="1"/>
</dbReference>
<dbReference type="RefSeq" id="WP_010344158.1">
    <property type="nucleotide sequence ID" value="NZ_CP132343.1"/>
</dbReference>
<organism evidence="5 6">
    <name type="scientific">Xanthomonas sacchari</name>
    <dbReference type="NCBI Taxonomy" id="56458"/>
    <lineage>
        <taxon>Bacteria</taxon>
        <taxon>Pseudomonadati</taxon>
        <taxon>Pseudomonadota</taxon>
        <taxon>Gammaproteobacteria</taxon>
        <taxon>Lysobacterales</taxon>
        <taxon>Lysobacteraceae</taxon>
        <taxon>Xanthomonas</taxon>
    </lineage>
</organism>
<dbReference type="GeneID" id="93879905"/>